<sequence>MIVDIYADLRNDEATKNSRTSPITARTLETIIRLSTAHAKVRLSQTVEPNDVKLAEELLRFSLFKEAAKKTKKTPSTPEKKKRKVGATTGTQELSESESESELDYEDDSDNEIVNTRVTTSRQRAVRGIHQDDPEIDTLAQGVENQHISTEQVQIHQDTFEDTVRDTQPLQQVEVSESNIPELSKDRYDSFKRFVSSVFADERHRDVTDWSLGDFITKINAKIDRPENQFSRSEGLAALERLQNENIIMLSDGRVWEI</sequence>
<dbReference type="GO" id="GO:0017116">
    <property type="term" value="F:single-stranded DNA helicase activity"/>
    <property type="evidence" value="ECO:0007669"/>
    <property type="project" value="TreeGrafter"/>
</dbReference>
<protein>
    <submittedName>
        <fullName evidence="4">Unnamed protein product</fullName>
    </submittedName>
</protein>
<dbReference type="Pfam" id="PF23191">
    <property type="entry name" value="WHD_MCM3_C"/>
    <property type="match status" value="1"/>
</dbReference>
<evidence type="ECO:0000313" key="4">
    <source>
        <dbReference type="EMBL" id="GME72719.1"/>
    </source>
</evidence>
<comment type="caution">
    <text evidence="4">The sequence shown here is derived from an EMBL/GenBank/DDBJ whole genome shotgun (WGS) entry which is preliminary data.</text>
</comment>
<evidence type="ECO:0000259" key="2">
    <source>
        <dbReference type="Pfam" id="PF17855"/>
    </source>
</evidence>
<accession>A0A9W6T2H7</accession>
<dbReference type="GO" id="GO:0000727">
    <property type="term" value="P:double-strand break repair via break-induced replication"/>
    <property type="evidence" value="ECO:0007669"/>
    <property type="project" value="TreeGrafter"/>
</dbReference>
<dbReference type="EMBL" id="BSXN01001346">
    <property type="protein sequence ID" value="GME72719.1"/>
    <property type="molecule type" value="Genomic_DNA"/>
</dbReference>
<dbReference type="PANTHER" id="PTHR11630">
    <property type="entry name" value="DNA REPLICATION LICENSING FACTOR MCM FAMILY MEMBER"/>
    <property type="match status" value="1"/>
</dbReference>
<name>A0A9W6T2H7_CANBO</name>
<evidence type="ECO:0000313" key="5">
    <source>
        <dbReference type="Proteomes" id="UP001165120"/>
    </source>
</evidence>
<dbReference type="AlphaFoldDB" id="A0A9W6T2H7"/>
<dbReference type="GO" id="GO:0005634">
    <property type="term" value="C:nucleus"/>
    <property type="evidence" value="ECO:0007669"/>
    <property type="project" value="TreeGrafter"/>
</dbReference>
<evidence type="ECO:0000256" key="1">
    <source>
        <dbReference type="SAM" id="MobiDB-lite"/>
    </source>
</evidence>
<organism evidence="4 5">
    <name type="scientific">Candida boidinii</name>
    <name type="common">Yeast</name>
    <dbReference type="NCBI Taxonomy" id="5477"/>
    <lineage>
        <taxon>Eukaryota</taxon>
        <taxon>Fungi</taxon>
        <taxon>Dikarya</taxon>
        <taxon>Ascomycota</taxon>
        <taxon>Saccharomycotina</taxon>
        <taxon>Pichiomycetes</taxon>
        <taxon>Pichiales</taxon>
        <taxon>Pichiaceae</taxon>
        <taxon>Ogataea</taxon>
        <taxon>Ogataea/Candida clade</taxon>
    </lineage>
</organism>
<dbReference type="GO" id="GO:0003697">
    <property type="term" value="F:single-stranded DNA binding"/>
    <property type="evidence" value="ECO:0007669"/>
    <property type="project" value="TreeGrafter"/>
</dbReference>
<proteinExistence type="predicted"/>
<feature type="region of interest" description="Disordered" evidence="1">
    <location>
        <begin position="68"/>
        <end position="110"/>
    </location>
</feature>
<dbReference type="Gene3D" id="3.40.50.300">
    <property type="entry name" value="P-loop containing nucleotide triphosphate hydrolases"/>
    <property type="match status" value="1"/>
</dbReference>
<keyword evidence="5" id="KW-1185">Reference proteome</keyword>
<dbReference type="GO" id="GO:0042555">
    <property type="term" value="C:MCM complex"/>
    <property type="evidence" value="ECO:0007669"/>
    <property type="project" value="TreeGrafter"/>
</dbReference>
<dbReference type="InterPro" id="IPR031327">
    <property type="entry name" value="MCM"/>
</dbReference>
<dbReference type="InterPro" id="IPR041562">
    <property type="entry name" value="MCM_lid"/>
</dbReference>
<dbReference type="GO" id="GO:1902975">
    <property type="term" value="P:mitotic DNA replication initiation"/>
    <property type="evidence" value="ECO:0007669"/>
    <property type="project" value="TreeGrafter"/>
</dbReference>
<dbReference type="Proteomes" id="UP001165120">
    <property type="component" value="Unassembled WGS sequence"/>
</dbReference>
<dbReference type="Pfam" id="PF17855">
    <property type="entry name" value="MCM_lid"/>
    <property type="match status" value="1"/>
</dbReference>
<feature type="domain" description="MCM AAA-lid" evidence="2">
    <location>
        <begin position="1"/>
        <end position="62"/>
    </location>
</feature>
<dbReference type="PANTHER" id="PTHR11630:SF46">
    <property type="entry name" value="DNA REPLICATION LICENSING FACTOR MCM3-RELATED"/>
    <property type="match status" value="1"/>
</dbReference>
<feature type="domain" description="MCM3-like winged helix" evidence="3">
    <location>
        <begin position="182"/>
        <end position="258"/>
    </location>
</feature>
<gene>
    <name evidence="4" type="ORF">Cboi02_000373400</name>
</gene>
<dbReference type="InterPro" id="IPR056575">
    <property type="entry name" value="WH_MCM3_C"/>
</dbReference>
<evidence type="ECO:0000259" key="3">
    <source>
        <dbReference type="Pfam" id="PF23191"/>
    </source>
</evidence>
<feature type="compositionally biased region" description="Acidic residues" evidence="1">
    <location>
        <begin position="95"/>
        <end position="110"/>
    </location>
</feature>
<reference evidence="4" key="1">
    <citation type="submission" date="2023-04" db="EMBL/GenBank/DDBJ databases">
        <title>Candida boidinii NBRC 10035.</title>
        <authorList>
            <person name="Ichikawa N."/>
            <person name="Sato H."/>
            <person name="Tonouchi N."/>
        </authorList>
    </citation>
    <scope>NUCLEOTIDE SEQUENCE</scope>
    <source>
        <strain evidence="4">NBRC 10035</strain>
    </source>
</reference>
<dbReference type="GO" id="GO:0006271">
    <property type="term" value="P:DNA strand elongation involved in DNA replication"/>
    <property type="evidence" value="ECO:0007669"/>
    <property type="project" value="TreeGrafter"/>
</dbReference>
<dbReference type="GO" id="GO:0005524">
    <property type="term" value="F:ATP binding"/>
    <property type="evidence" value="ECO:0007669"/>
    <property type="project" value="InterPro"/>
</dbReference>
<dbReference type="InterPro" id="IPR027417">
    <property type="entry name" value="P-loop_NTPase"/>
</dbReference>